<organism evidence="2">
    <name type="scientific">freshwater metagenome</name>
    <dbReference type="NCBI Taxonomy" id="449393"/>
    <lineage>
        <taxon>unclassified sequences</taxon>
        <taxon>metagenomes</taxon>
        <taxon>ecological metagenomes</taxon>
    </lineage>
</organism>
<dbReference type="AlphaFoldDB" id="A0A6J7QTY2"/>
<proteinExistence type="predicted"/>
<protein>
    <submittedName>
        <fullName evidence="2">Unannotated protein</fullName>
    </submittedName>
</protein>
<evidence type="ECO:0000256" key="1">
    <source>
        <dbReference type="SAM" id="MobiDB-lite"/>
    </source>
</evidence>
<name>A0A6J7QTY2_9ZZZZ</name>
<feature type="region of interest" description="Disordered" evidence="1">
    <location>
        <begin position="50"/>
        <end position="84"/>
    </location>
</feature>
<dbReference type="EMBL" id="CAFBPR010000052">
    <property type="protein sequence ID" value="CAB5020351.1"/>
    <property type="molecule type" value="Genomic_DNA"/>
</dbReference>
<gene>
    <name evidence="2" type="ORF">UFOPK4125_00408</name>
</gene>
<reference evidence="2" key="1">
    <citation type="submission" date="2020-05" db="EMBL/GenBank/DDBJ databases">
        <authorList>
            <person name="Chiriac C."/>
            <person name="Salcher M."/>
            <person name="Ghai R."/>
            <person name="Kavagutti S V."/>
        </authorList>
    </citation>
    <scope>NUCLEOTIDE SEQUENCE</scope>
</reference>
<sequence length="84" mass="8921">MVDTGFHSAIYCNGFGIPVVGANALDKKVNGNTAINVALVATRSSLTDNPINTPIQDIAKPKTNKNTKPSVIFKKPELGRQPTT</sequence>
<accession>A0A6J7QTY2</accession>
<evidence type="ECO:0000313" key="2">
    <source>
        <dbReference type="EMBL" id="CAB5020351.1"/>
    </source>
</evidence>